<evidence type="ECO:0008006" key="3">
    <source>
        <dbReference type="Google" id="ProtNLM"/>
    </source>
</evidence>
<dbReference type="Gene3D" id="3.30.1360.120">
    <property type="entry name" value="Probable tRNA modification gtpase trme, domain 1"/>
    <property type="match status" value="1"/>
</dbReference>
<dbReference type="Gene3D" id="3.30.70.1520">
    <property type="entry name" value="Heterotetrameric sarcosine oxidase"/>
    <property type="match status" value="1"/>
</dbReference>
<evidence type="ECO:0000313" key="1">
    <source>
        <dbReference type="EMBL" id="RVU32198.1"/>
    </source>
</evidence>
<reference evidence="1 2" key="1">
    <citation type="submission" date="2019-01" db="EMBL/GenBank/DDBJ databases">
        <authorList>
            <person name="Chen W.-M."/>
        </authorList>
    </citation>
    <scope>NUCLEOTIDE SEQUENCE [LARGE SCALE GENOMIC DNA]</scope>
    <source>
        <strain evidence="1 2">HPM-16</strain>
    </source>
</reference>
<keyword evidence="2" id="KW-1185">Reference proteome</keyword>
<dbReference type="EMBL" id="SACQ01000001">
    <property type="protein sequence ID" value="RVU32198.1"/>
    <property type="molecule type" value="Genomic_DNA"/>
</dbReference>
<protein>
    <recommendedName>
        <fullName evidence="3">Sarcosine oxidase subunit gamma</fullName>
    </recommendedName>
</protein>
<comment type="caution">
    <text evidence="1">The sequence shown here is derived from an EMBL/GenBank/DDBJ whole genome shotgun (WGS) entry which is preliminary data.</text>
</comment>
<gene>
    <name evidence="1" type="ORF">EOE65_00665</name>
</gene>
<dbReference type="AlphaFoldDB" id="A0A437QCB2"/>
<accession>A0A437QCB2</accession>
<dbReference type="Proteomes" id="UP000282818">
    <property type="component" value="Unassembled WGS sequence"/>
</dbReference>
<sequence>MQENVTSNTADPIVHLAIGSRVDQNNRVQHIAVNEHPFIGDLQLDSEPDNHALLIAVGEMMGVKRPLSARRITCLGRLAILWLDNGRWLALRAPGVQASLSELFSEIFGDNIEVSEIGEDISVTLNGLAQSHLLEAEHTITFGQFSSELSLNQPILVHPIESEEYNVLVRRACADYLSRWLAPA</sequence>
<dbReference type="RefSeq" id="WP_127692367.1">
    <property type="nucleotide sequence ID" value="NZ_SACQ01000001.1"/>
</dbReference>
<organism evidence="1 2">
    <name type="scientific">Neptunomonas marina</name>
    <dbReference type="NCBI Taxonomy" id="1815562"/>
    <lineage>
        <taxon>Bacteria</taxon>
        <taxon>Pseudomonadati</taxon>
        <taxon>Pseudomonadota</taxon>
        <taxon>Gammaproteobacteria</taxon>
        <taxon>Oceanospirillales</taxon>
        <taxon>Oceanospirillaceae</taxon>
        <taxon>Neptunomonas</taxon>
    </lineage>
</organism>
<proteinExistence type="predicted"/>
<evidence type="ECO:0000313" key="2">
    <source>
        <dbReference type="Proteomes" id="UP000282818"/>
    </source>
</evidence>
<dbReference type="InterPro" id="IPR027266">
    <property type="entry name" value="TrmE/GcvT-like"/>
</dbReference>
<name>A0A437QCB2_9GAMM</name>